<sequence length="1437" mass="152453">MRLTATPLLLALSLALGTSMTAHAAPSSPSVAAPAEGTLLNISANAEATRVPDVATLSAGVVTQAADGNSAMRQNAQQMDKVLAAIKAAGIAERDVQTSGVSLNPQYRYADNEAPKITGYQASNTVSLKVRDIAKLGKVLDALAAQGANQINGPSFEIDQPEPVYDEARLAALKKAQARAQTYAKSLGLQVRRIVSISENSNGGFRPMPMMRAMSAGAAMDKATPVAPGESTVSVNLDVVFELAACGNPATGPGALRTSSLAWRWTMVRTYPVASPHFDPARVAAWSAAIALHLLAFLLLLIPATYQAVQVPRDKTTVRLIEKTPPPPPPPVLVEPKEVARVVPKPHAQPVAPPLPAPTATVEETQGIALPAAEPSPPQLAPGIDSSTPLSGAQLQYRSAPPPAYPLPALRNHEQGTVLLRVEVDSSGQPVAVSIERSSGSRSLDQAARQQVLKRWRFEPAQRDGVAVPAIGLIGPSRPPSGDSPQRYGFPVRREAVKHLIQRPASRRRTTLASSITHILTGGTLLLVGAVASTSAFAQEKATNLDRITVTGSNIPRTNTETPSPVQVVTRQEIDRTGKTTVAEYLQTLTADGSGSIPKTFGNGFAGGGAGISLRGLGAGSTLVLLNGRRMATYGLADDGQKVFTDLSTIPLDAVERVEVLKDGASAIYGSDAIAGVVNIILRSDFQGAILRASYGTSGDGDGNAKKATLTAGTGDLATDGWNAFFSLDVGKTDAIKISDRKNRKWIGTGDIRPWGYGNNAQFLGGAYLNNRTSGGVGPNGSVFDDRVPPGTSAQLVPLPGCQGLTTIPGQTDASVAAQGCLWDPNQLYRDLTPEEKYVNVFGRASFAFGEGGEIYTEIGYSKKETIFSNTPSGVSGSWGYPLGPRNASSGPGAVVLSPTHPDNPIPGQASRLRYSAWDVGPRVTNNTNEFNRFLVGVKGNWGDWSYDTAYLHSGTDLVNKRTGFLRYSAVQCALGNPNCAGGVWRIGDNANLNSQALYDYISPTISARAKSSLDMFDFTVSRSLMDLKGGPLGLAIGTEWRKTSNSLSPQTYTDQGDIIGLGYSAYDGTQNVYAGYVELSAPVLEQLELSGALRYDKYESGEGKATPKLGIKWTPADWIALRASYAEGFRAPNPAENGDGGLAAFSNARDPVRCAASPPADVGTNCSSRPVAIITRPNKDLKPEESKSYSVGIVLQPTPTTSMTVDAWQIKRTNEIAQGSTADAIAAGNVLRDIDLINGIAGTGSILAVNTAYINAASTRVRGIDTDIRQTFDIGPGQLEMDLQWSHVLKYERTDSDQTFDYAGTHGNCDVTNCIGTPKDRINFGTTWRQGPWSVSGVANYISKMDNKDFRGPDGSYQFSYADGTDVTKISSFTTFDLSGRWNITEAFELNASVQNVFDRIAPLDPTTYGGVNYNPLHFSGAIGRYFTVGAKYTFK</sequence>
<evidence type="ECO:0000313" key="2">
    <source>
        <dbReference type="Proteomes" id="UP001172386"/>
    </source>
</evidence>
<keyword evidence="2" id="KW-1185">Reference proteome</keyword>
<dbReference type="Proteomes" id="UP001172386">
    <property type="component" value="Unassembled WGS sequence"/>
</dbReference>
<dbReference type="EMBL" id="JAPDRQ010000415">
    <property type="protein sequence ID" value="KAJ9649914.1"/>
    <property type="molecule type" value="Genomic_DNA"/>
</dbReference>
<name>A0ACC2ZQR3_9EURO</name>
<gene>
    <name evidence="1" type="ORF">H2198_010763</name>
</gene>
<organism evidence="1 2">
    <name type="scientific">Neophaeococcomyces mojaviensis</name>
    <dbReference type="NCBI Taxonomy" id="3383035"/>
    <lineage>
        <taxon>Eukaryota</taxon>
        <taxon>Fungi</taxon>
        <taxon>Dikarya</taxon>
        <taxon>Ascomycota</taxon>
        <taxon>Pezizomycotina</taxon>
        <taxon>Eurotiomycetes</taxon>
        <taxon>Chaetothyriomycetidae</taxon>
        <taxon>Chaetothyriales</taxon>
        <taxon>Chaetothyriales incertae sedis</taxon>
        <taxon>Neophaeococcomyces</taxon>
    </lineage>
</organism>
<accession>A0ACC2ZQR3</accession>
<evidence type="ECO:0000313" key="1">
    <source>
        <dbReference type="EMBL" id="KAJ9649914.1"/>
    </source>
</evidence>
<protein>
    <submittedName>
        <fullName evidence="1">Uncharacterized protein</fullName>
    </submittedName>
</protein>
<proteinExistence type="predicted"/>
<reference evidence="1" key="1">
    <citation type="submission" date="2022-10" db="EMBL/GenBank/DDBJ databases">
        <title>Culturing micro-colonial fungi from biological soil crusts in the Mojave desert and describing Neophaeococcomyces mojavensis, and introducing the new genera and species Taxawa tesnikishii.</title>
        <authorList>
            <person name="Kurbessoian T."/>
            <person name="Stajich J.E."/>
        </authorList>
    </citation>
    <scope>NUCLEOTIDE SEQUENCE</scope>
    <source>
        <strain evidence="1">JES_112</strain>
    </source>
</reference>
<comment type="caution">
    <text evidence="1">The sequence shown here is derived from an EMBL/GenBank/DDBJ whole genome shotgun (WGS) entry which is preliminary data.</text>
</comment>